<dbReference type="Pfam" id="PF01230">
    <property type="entry name" value="HIT"/>
    <property type="match status" value="1"/>
</dbReference>
<feature type="transmembrane region" description="Helical" evidence="9">
    <location>
        <begin position="283"/>
        <end position="305"/>
    </location>
</feature>
<dbReference type="PANTHER" id="PTHR43243">
    <property type="entry name" value="INNER MEMBRANE TRANSPORTER YGJI-RELATED"/>
    <property type="match status" value="1"/>
</dbReference>
<feature type="active site" description="Tele-AMP-histidine intermediate" evidence="6">
    <location>
        <position position="110"/>
    </location>
</feature>
<evidence type="ECO:0000313" key="12">
    <source>
        <dbReference type="Proteomes" id="UP000218231"/>
    </source>
</evidence>
<accession>A0A2A2K750</accession>
<dbReference type="InterPro" id="IPR002293">
    <property type="entry name" value="AA/rel_permease1"/>
</dbReference>
<keyword evidence="3 9" id="KW-0812">Transmembrane</keyword>
<dbReference type="SUPFAM" id="SSF54197">
    <property type="entry name" value="HIT-like"/>
    <property type="match status" value="1"/>
</dbReference>
<name>A0A2A2K750_9BILA</name>
<dbReference type="InterPro" id="IPR004841">
    <property type="entry name" value="AA-permease/SLC12A_dom"/>
</dbReference>
<keyword evidence="12" id="KW-1185">Reference proteome</keyword>
<feature type="transmembrane region" description="Helical" evidence="9">
    <location>
        <begin position="510"/>
        <end position="532"/>
    </location>
</feature>
<feature type="transmembrane region" description="Helical" evidence="9">
    <location>
        <begin position="355"/>
        <end position="379"/>
    </location>
</feature>
<dbReference type="InterPro" id="IPR011146">
    <property type="entry name" value="HIT-like"/>
</dbReference>
<evidence type="ECO:0000256" key="5">
    <source>
        <dbReference type="ARBA" id="ARBA00023136"/>
    </source>
</evidence>
<evidence type="ECO:0000256" key="4">
    <source>
        <dbReference type="ARBA" id="ARBA00022989"/>
    </source>
</evidence>
<feature type="domain" description="HIT" evidence="10">
    <location>
        <begin position="14"/>
        <end position="124"/>
    </location>
</feature>
<dbReference type="CDD" id="cd01276">
    <property type="entry name" value="PKCI_related"/>
    <property type="match status" value="1"/>
</dbReference>
<dbReference type="InterPro" id="IPR036265">
    <property type="entry name" value="HIT-like_sf"/>
</dbReference>
<dbReference type="PRINTS" id="PR00332">
    <property type="entry name" value="HISTRIAD"/>
</dbReference>
<dbReference type="InterPro" id="IPR001310">
    <property type="entry name" value="Histidine_triad_HIT"/>
</dbReference>
<evidence type="ECO:0000256" key="7">
    <source>
        <dbReference type="PIRSR" id="PIRSR601310-3"/>
    </source>
</evidence>
<feature type="transmembrane region" description="Helical" evidence="9">
    <location>
        <begin position="544"/>
        <end position="563"/>
    </location>
</feature>
<organism evidence="11 12">
    <name type="scientific">Diploscapter pachys</name>
    <dbReference type="NCBI Taxonomy" id="2018661"/>
    <lineage>
        <taxon>Eukaryota</taxon>
        <taxon>Metazoa</taxon>
        <taxon>Ecdysozoa</taxon>
        <taxon>Nematoda</taxon>
        <taxon>Chromadorea</taxon>
        <taxon>Rhabditida</taxon>
        <taxon>Rhabditina</taxon>
        <taxon>Rhabditomorpha</taxon>
        <taxon>Rhabditoidea</taxon>
        <taxon>Rhabditidae</taxon>
        <taxon>Diploscapter</taxon>
    </lineage>
</organism>
<dbReference type="Gene3D" id="3.30.428.10">
    <property type="entry name" value="HIT-like"/>
    <property type="match status" value="1"/>
</dbReference>
<keyword evidence="2" id="KW-0813">Transport</keyword>
<dbReference type="Pfam" id="PF00324">
    <property type="entry name" value="AA_permease"/>
    <property type="match status" value="1"/>
</dbReference>
<comment type="caution">
    <text evidence="11">The sequence shown here is derived from an EMBL/GenBank/DDBJ whole genome shotgun (WGS) entry which is preliminary data.</text>
</comment>
<dbReference type="Gene3D" id="1.20.1740.10">
    <property type="entry name" value="Amino acid/polyamine transporter I"/>
    <property type="match status" value="1"/>
</dbReference>
<evidence type="ECO:0000256" key="6">
    <source>
        <dbReference type="PIRSR" id="PIRSR601310-1"/>
    </source>
</evidence>
<feature type="transmembrane region" description="Helical" evidence="9">
    <location>
        <begin position="325"/>
        <end position="343"/>
    </location>
</feature>
<feature type="transmembrane region" description="Helical" evidence="9">
    <location>
        <begin position="433"/>
        <end position="456"/>
    </location>
</feature>
<keyword evidence="4 9" id="KW-1133">Transmembrane helix</keyword>
<gene>
    <name evidence="11" type="ORF">WR25_08444</name>
</gene>
<dbReference type="OrthoDB" id="3900342at2759"/>
<dbReference type="PROSITE" id="PS51084">
    <property type="entry name" value="HIT_2"/>
    <property type="match status" value="1"/>
</dbReference>
<evidence type="ECO:0000259" key="10">
    <source>
        <dbReference type="PROSITE" id="PS51084"/>
    </source>
</evidence>
<reference evidence="11 12" key="1">
    <citation type="journal article" date="2017" name="Curr. Biol.">
        <title>Genome architecture and evolution of a unichromosomal asexual nematode.</title>
        <authorList>
            <person name="Fradin H."/>
            <person name="Zegar C."/>
            <person name="Gutwein M."/>
            <person name="Lucas J."/>
            <person name="Kovtun M."/>
            <person name="Corcoran D."/>
            <person name="Baugh L.R."/>
            <person name="Kiontke K."/>
            <person name="Gunsalus K."/>
            <person name="Fitch D.H."/>
            <person name="Piano F."/>
        </authorList>
    </citation>
    <scope>NUCLEOTIDE SEQUENCE [LARGE SCALE GENOMIC DNA]</scope>
    <source>
        <strain evidence="11">PF1309</strain>
    </source>
</reference>
<evidence type="ECO:0000256" key="1">
    <source>
        <dbReference type="ARBA" id="ARBA00004141"/>
    </source>
</evidence>
<dbReference type="AlphaFoldDB" id="A0A2A2K750"/>
<dbReference type="GO" id="GO:0015171">
    <property type="term" value="F:amino acid transmembrane transporter activity"/>
    <property type="evidence" value="ECO:0007669"/>
    <property type="project" value="TreeGrafter"/>
</dbReference>
<evidence type="ECO:0000256" key="3">
    <source>
        <dbReference type="ARBA" id="ARBA00022692"/>
    </source>
</evidence>
<evidence type="ECO:0000256" key="9">
    <source>
        <dbReference type="SAM" id="Phobius"/>
    </source>
</evidence>
<feature type="transmembrane region" description="Helical" evidence="9">
    <location>
        <begin position="486"/>
        <end position="504"/>
    </location>
</feature>
<evidence type="ECO:0000256" key="8">
    <source>
        <dbReference type="PROSITE-ProRule" id="PRU00464"/>
    </source>
</evidence>
<evidence type="ECO:0000313" key="11">
    <source>
        <dbReference type="EMBL" id="PAV69715.1"/>
    </source>
</evidence>
<keyword evidence="5 9" id="KW-0472">Membrane</keyword>
<dbReference type="GO" id="GO:0016020">
    <property type="term" value="C:membrane"/>
    <property type="evidence" value="ECO:0007669"/>
    <property type="project" value="UniProtKB-SubCell"/>
</dbReference>
<sequence length="614" mass="64847">MPIDATLPYDDQNVFAKILRDEIPSKRVYEDDYAVAFHDIAPVAPVHILVIPRGPYVSWDDFSARASDAEIAGFVRAVGHVARDHGLVAPGYRLLANIGGYAGQEGPHLHVHLFGGAPLGPMLARLASPASPMRRRVHDRYAPGGIRYMIFGRVKPLDAILATAEKKGLHRSLGAFQLTMLGIGAVIGTGIFVLTSEAAQKAGPGMLLSFLVAGFICAVAALCYSELASMVPVSGSAYTYTYAVTGEILAWMVGWALILEYAVGASAVAVGWSNHAVGLLNGIGFHVPAAISNADALMAHMYLAFGAAPSPDLTQAMAVGGWVNVPAIIVVSFVTWLLIIGTTESARVNARNVPIGLIGSLAICTIFYILVASGAIGAIGAQPVTSLAGKVLSPGTPEIAGRCAAIVASGALEPLVCSKEALVHVLDVINWPMIGRLVGLAAVLALPSVVLMMMFGQTRIFFTMARDGLLPNKLASVHPRYRTPHVVTLMTGVAAAVAAAILPVGKLADYSNAGTLFAFFMVAISVMVLRRTDPSRHRPFRTPAVYVVAPLAIIGCVVLYLSLPLTAKLVLPIWGLIGLVIYFGYSRSRSYVGRGIIDVVDDASMQPETARKLD</sequence>
<proteinExistence type="predicted"/>
<feature type="transmembrane region" description="Helical" evidence="9">
    <location>
        <begin position="569"/>
        <end position="585"/>
    </location>
</feature>
<feature type="transmembrane region" description="Helical" evidence="9">
    <location>
        <begin position="175"/>
        <end position="195"/>
    </location>
</feature>
<dbReference type="GO" id="GO:0003824">
    <property type="term" value="F:catalytic activity"/>
    <property type="evidence" value="ECO:0007669"/>
    <property type="project" value="InterPro"/>
</dbReference>
<dbReference type="EMBL" id="LIAE01009459">
    <property type="protein sequence ID" value="PAV69715.1"/>
    <property type="molecule type" value="Genomic_DNA"/>
</dbReference>
<protein>
    <recommendedName>
        <fullName evidence="10">HIT domain-containing protein</fullName>
    </recommendedName>
</protein>
<dbReference type="PANTHER" id="PTHR43243:SF4">
    <property type="entry name" value="CATIONIC AMINO ACID TRANSPORTER 4"/>
    <property type="match status" value="1"/>
</dbReference>
<feature type="transmembrane region" description="Helical" evidence="9">
    <location>
        <begin position="207"/>
        <end position="228"/>
    </location>
</feature>
<evidence type="ECO:0000256" key="2">
    <source>
        <dbReference type="ARBA" id="ARBA00022448"/>
    </source>
</evidence>
<dbReference type="Proteomes" id="UP000218231">
    <property type="component" value="Unassembled WGS sequence"/>
</dbReference>
<dbReference type="Pfam" id="PF13520">
    <property type="entry name" value="AA_permease_2"/>
    <property type="match status" value="1"/>
</dbReference>
<feature type="short sequence motif" description="Histidine triad motif" evidence="7 8">
    <location>
        <begin position="108"/>
        <end position="112"/>
    </location>
</feature>
<comment type="subcellular location">
    <subcellularLocation>
        <location evidence="1">Membrane</location>
        <topology evidence="1">Multi-pass membrane protein</topology>
    </subcellularLocation>
</comment>
<dbReference type="STRING" id="2018661.A0A2A2K750"/>
<feature type="transmembrane region" description="Helical" evidence="9">
    <location>
        <begin position="248"/>
        <end position="271"/>
    </location>
</feature>